<evidence type="ECO:0000313" key="1">
    <source>
        <dbReference type="EMBL" id="MEX3745712.1"/>
    </source>
</evidence>
<dbReference type="EMBL" id="JBFRHK010000007">
    <property type="protein sequence ID" value="MEX3746012.1"/>
    <property type="molecule type" value="Genomic_DNA"/>
</dbReference>
<dbReference type="RefSeq" id="WP_368636591.1">
    <property type="nucleotide sequence ID" value="NZ_JBFRHK010000006.1"/>
</dbReference>
<dbReference type="Proteomes" id="UP001558534">
    <property type="component" value="Unassembled WGS sequence"/>
</dbReference>
<organism evidence="2 3">
    <name type="scientific">Lysinibacillus xylanilyticus</name>
    <dbReference type="NCBI Taxonomy" id="582475"/>
    <lineage>
        <taxon>Bacteria</taxon>
        <taxon>Bacillati</taxon>
        <taxon>Bacillota</taxon>
        <taxon>Bacilli</taxon>
        <taxon>Bacillales</taxon>
        <taxon>Bacillaceae</taxon>
        <taxon>Lysinibacillus</taxon>
    </lineage>
</organism>
<sequence length="148" mass="17766">MTNHLLENINPANENDYLEYTFFNELEDLYIAYGDRKETVITFVHIDRENQVFHFSPCTFSNMSLPRFYIFLTNPDLHHYIFNELAYFETEEQPKFVVYDLENVEKNLRVAHFEYSNVANNYELVYDIDKIKQIGIYSPSIKELLKVK</sequence>
<protein>
    <submittedName>
        <fullName evidence="2">Uncharacterized protein</fullName>
    </submittedName>
</protein>
<comment type="caution">
    <text evidence="2">The sequence shown here is derived from an EMBL/GenBank/DDBJ whole genome shotgun (WGS) entry which is preliminary data.</text>
</comment>
<dbReference type="EMBL" id="JBFRHK010000006">
    <property type="protein sequence ID" value="MEX3745712.1"/>
    <property type="molecule type" value="Genomic_DNA"/>
</dbReference>
<accession>A0ABV3VYM2</accession>
<proteinExistence type="predicted"/>
<gene>
    <name evidence="1" type="ORF">AB1300_11250</name>
    <name evidence="2" type="ORF">AB1300_12795</name>
</gene>
<reference evidence="2 3" key="1">
    <citation type="submission" date="2024-07" db="EMBL/GenBank/DDBJ databases">
        <title>Characterization of a bacterium isolated from hydrolysated instant sea cucumber by whole-genome sequencing and metabolomics.</title>
        <authorList>
            <person name="Luo X."/>
            <person name="Zhang Z."/>
            <person name="Zheng Z."/>
            <person name="Zhang W."/>
            <person name="Ming T."/>
            <person name="Jiao L."/>
            <person name="Su X."/>
            <person name="Kong F."/>
            <person name="Xu J."/>
        </authorList>
    </citation>
    <scope>NUCLEOTIDE SEQUENCE [LARGE SCALE GENOMIC DNA]</scope>
    <source>
        <strain evidence="2 3">XL-2024</strain>
    </source>
</reference>
<keyword evidence="3" id="KW-1185">Reference proteome</keyword>
<evidence type="ECO:0000313" key="3">
    <source>
        <dbReference type="Proteomes" id="UP001558534"/>
    </source>
</evidence>
<evidence type="ECO:0000313" key="2">
    <source>
        <dbReference type="EMBL" id="MEX3746012.1"/>
    </source>
</evidence>
<name>A0ABV3VYM2_9BACI</name>